<accession>A0A9D4LK28</accession>
<evidence type="ECO:0000256" key="1">
    <source>
        <dbReference type="SAM" id="MobiDB-lite"/>
    </source>
</evidence>
<feature type="region of interest" description="Disordered" evidence="1">
    <location>
        <begin position="217"/>
        <end position="237"/>
    </location>
</feature>
<name>A0A9D4LK28_DREPO</name>
<evidence type="ECO:0000313" key="3">
    <source>
        <dbReference type="Proteomes" id="UP000828390"/>
    </source>
</evidence>
<feature type="region of interest" description="Disordered" evidence="1">
    <location>
        <begin position="50"/>
        <end position="71"/>
    </location>
</feature>
<reference evidence="2" key="2">
    <citation type="submission" date="2020-11" db="EMBL/GenBank/DDBJ databases">
        <authorList>
            <person name="McCartney M.A."/>
            <person name="Auch B."/>
            <person name="Kono T."/>
            <person name="Mallez S."/>
            <person name="Becker A."/>
            <person name="Gohl D.M."/>
            <person name="Silverstein K.A.T."/>
            <person name="Koren S."/>
            <person name="Bechman K.B."/>
            <person name="Herman A."/>
            <person name="Abrahante J.E."/>
            <person name="Garbe J."/>
        </authorList>
    </citation>
    <scope>NUCLEOTIDE SEQUENCE</scope>
    <source>
        <strain evidence="2">Duluth1</strain>
        <tissue evidence="2">Whole animal</tissue>
    </source>
</reference>
<keyword evidence="3" id="KW-1185">Reference proteome</keyword>
<evidence type="ECO:0000313" key="2">
    <source>
        <dbReference type="EMBL" id="KAH3860195.1"/>
    </source>
</evidence>
<comment type="caution">
    <text evidence="2">The sequence shown here is derived from an EMBL/GenBank/DDBJ whole genome shotgun (WGS) entry which is preliminary data.</text>
</comment>
<dbReference type="EMBL" id="JAIWYP010000002">
    <property type="protein sequence ID" value="KAH3860195.1"/>
    <property type="molecule type" value="Genomic_DNA"/>
</dbReference>
<protein>
    <submittedName>
        <fullName evidence="2">Uncharacterized protein</fullName>
    </submittedName>
</protein>
<sequence length="260" mass="28587">MGTMSFATSLRNGTYLPGATLSPINSCHLPRSLKRTAQLLARLNRPGATLTASSRKKALANSEDPDETRHDAATKYRQVVTKPNRQGTRLHNLVRVATYYMMQQASRPSPDSLNVAIFQISSFRKSQVFVDVRAHSPSCRSRSFLITLLHKNHSQLLLNERFPVTCKFIPIRTYLSSPAPRSATEYPWPDVHADSGQAVVSSTGCEGVSDLPARTSLMNPMSKPSASGDHGQRDLWSTHQSTHNNSALALNSTCDVSAVR</sequence>
<gene>
    <name evidence="2" type="ORF">DPMN_023087</name>
</gene>
<reference evidence="2" key="1">
    <citation type="journal article" date="2019" name="bioRxiv">
        <title>The Genome of the Zebra Mussel, Dreissena polymorpha: A Resource for Invasive Species Research.</title>
        <authorList>
            <person name="McCartney M.A."/>
            <person name="Auch B."/>
            <person name="Kono T."/>
            <person name="Mallez S."/>
            <person name="Zhang Y."/>
            <person name="Obille A."/>
            <person name="Becker A."/>
            <person name="Abrahante J.E."/>
            <person name="Garbe J."/>
            <person name="Badalamenti J.P."/>
            <person name="Herman A."/>
            <person name="Mangelson H."/>
            <person name="Liachko I."/>
            <person name="Sullivan S."/>
            <person name="Sone E.D."/>
            <person name="Koren S."/>
            <person name="Silverstein K.A.T."/>
            <person name="Beckman K.B."/>
            <person name="Gohl D.M."/>
        </authorList>
    </citation>
    <scope>NUCLEOTIDE SEQUENCE</scope>
    <source>
        <strain evidence="2">Duluth1</strain>
        <tissue evidence="2">Whole animal</tissue>
    </source>
</reference>
<organism evidence="2 3">
    <name type="scientific">Dreissena polymorpha</name>
    <name type="common">Zebra mussel</name>
    <name type="synonym">Mytilus polymorpha</name>
    <dbReference type="NCBI Taxonomy" id="45954"/>
    <lineage>
        <taxon>Eukaryota</taxon>
        <taxon>Metazoa</taxon>
        <taxon>Spiralia</taxon>
        <taxon>Lophotrochozoa</taxon>
        <taxon>Mollusca</taxon>
        <taxon>Bivalvia</taxon>
        <taxon>Autobranchia</taxon>
        <taxon>Heteroconchia</taxon>
        <taxon>Euheterodonta</taxon>
        <taxon>Imparidentia</taxon>
        <taxon>Neoheterodontei</taxon>
        <taxon>Myida</taxon>
        <taxon>Dreissenoidea</taxon>
        <taxon>Dreissenidae</taxon>
        <taxon>Dreissena</taxon>
    </lineage>
</organism>
<dbReference type="Proteomes" id="UP000828390">
    <property type="component" value="Unassembled WGS sequence"/>
</dbReference>
<proteinExistence type="predicted"/>
<dbReference type="AlphaFoldDB" id="A0A9D4LK28"/>